<dbReference type="PANTHER" id="PTHR22840">
    <property type="entry name" value="WD REPEAT-CONTAINING PROTEIN 36"/>
    <property type="match status" value="1"/>
</dbReference>
<feature type="compositionally biased region" description="Polar residues" evidence="4">
    <location>
        <begin position="1082"/>
        <end position="1099"/>
    </location>
</feature>
<accession>A0ABD3QH66</accession>
<feature type="compositionally biased region" description="Acidic residues" evidence="4">
    <location>
        <begin position="318"/>
        <end position="334"/>
    </location>
</feature>
<feature type="repeat" description="WD" evidence="3">
    <location>
        <begin position="865"/>
        <end position="897"/>
    </location>
</feature>
<evidence type="ECO:0000313" key="7">
    <source>
        <dbReference type="EMBL" id="KAL3799459.1"/>
    </source>
</evidence>
<keyword evidence="2" id="KW-0677">Repeat</keyword>
<dbReference type="Pfam" id="PF04192">
    <property type="entry name" value="Utp21"/>
    <property type="match status" value="1"/>
</dbReference>
<feature type="region of interest" description="Disordered" evidence="4">
    <location>
        <begin position="298"/>
        <end position="355"/>
    </location>
</feature>
<feature type="region of interest" description="Disordered" evidence="4">
    <location>
        <begin position="1"/>
        <end position="77"/>
    </location>
</feature>
<dbReference type="PROSITE" id="PS00678">
    <property type="entry name" value="WD_REPEATS_1"/>
    <property type="match status" value="1"/>
</dbReference>
<reference evidence="7 8" key="1">
    <citation type="journal article" date="2020" name="G3 (Bethesda)">
        <title>Improved Reference Genome for Cyclotella cryptica CCMP332, a Model for Cell Wall Morphogenesis, Salinity Adaptation, and Lipid Production in Diatoms (Bacillariophyta).</title>
        <authorList>
            <person name="Roberts W.R."/>
            <person name="Downey K.M."/>
            <person name="Ruck E.C."/>
            <person name="Traller J.C."/>
            <person name="Alverson A.J."/>
        </authorList>
    </citation>
    <scope>NUCLEOTIDE SEQUENCE [LARGE SCALE GENOMIC DNA]</scope>
    <source>
        <strain evidence="7 8">CCMP332</strain>
    </source>
</reference>
<dbReference type="InterPro" id="IPR011047">
    <property type="entry name" value="Quinoprotein_ADH-like_sf"/>
</dbReference>
<protein>
    <recommendedName>
        <fullName evidence="9">Small-subunit processome Utp21 domain-containing protein</fullName>
    </recommendedName>
</protein>
<feature type="compositionally biased region" description="Polar residues" evidence="4">
    <location>
        <begin position="1"/>
        <end position="13"/>
    </location>
</feature>
<evidence type="ECO:0000256" key="3">
    <source>
        <dbReference type="PROSITE-ProRule" id="PRU00221"/>
    </source>
</evidence>
<feature type="compositionally biased region" description="Acidic residues" evidence="4">
    <location>
        <begin position="1195"/>
        <end position="1204"/>
    </location>
</feature>
<name>A0ABD3QH66_9STRA</name>
<feature type="compositionally biased region" description="Polar residues" evidence="4">
    <location>
        <begin position="20"/>
        <end position="32"/>
    </location>
</feature>
<dbReference type="Pfam" id="PF25168">
    <property type="entry name" value="Beta-prop_WDR36-Utp21_2nd"/>
    <property type="match status" value="2"/>
</dbReference>
<dbReference type="Pfam" id="PF25171">
    <property type="entry name" value="Beta-prop_WDR36-Utp21_1st"/>
    <property type="match status" value="1"/>
</dbReference>
<feature type="region of interest" description="Disordered" evidence="4">
    <location>
        <begin position="1158"/>
        <end position="1230"/>
    </location>
</feature>
<feature type="region of interest" description="Disordered" evidence="4">
    <location>
        <begin position="157"/>
        <end position="187"/>
    </location>
</feature>
<dbReference type="Gene3D" id="2.130.10.10">
    <property type="entry name" value="YVTN repeat-like/Quinoprotein amine dehydrogenase"/>
    <property type="match status" value="3"/>
</dbReference>
<comment type="caution">
    <text evidence="7">The sequence shown here is derived from an EMBL/GenBank/DDBJ whole genome shotgun (WGS) entry which is preliminary data.</text>
</comment>
<dbReference type="EMBL" id="JABMIG020000039">
    <property type="protein sequence ID" value="KAL3799459.1"/>
    <property type="molecule type" value="Genomic_DNA"/>
</dbReference>
<dbReference type="Proteomes" id="UP001516023">
    <property type="component" value="Unassembled WGS sequence"/>
</dbReference>
<evidence type="ECO:0000313" key="8">
    <source>
        <dbReference type="Proteomes" id="UP001516023"/>
    </source>
</evidence>
<dbReference type="SUPFAM" id="SSF50998">
    <property type="entry name" value="Quinoprotein alcohol dehydrogenase-like"/>
    <property type="match status" value="1"/>
</dbReference>
<evidence type="ECO:0000256" key="1">
    <source>
        <dbReference type="ARBA" id="ARBA00022574"/>
    </source>
</evidence>
<evidence type="ECO:0000256" key="4">
    <source>
        <dbReference type="SAM" id="MobiDB-lite"/>
    </source>
</evidence>
<dbReference type="InterPro" id="IPR059157">
    <property type="entry name" value="WDR36-Utp21_N"/>
</dbReference>
<evidence type="ECO:0000259" key="5">
    <source>
        <dbReference type="Pfam" id="PF04192"/>
    </source>
</evidence>
<evidence type="ECO:0000259" key="6">
    <source>
        <dbReference type="Pfam" id="PF25171"/>
    </source>
</evidence>
<feature type="repeat" description="WD" evidence="3">
    <location>
        <begin position="964"/>
        <end position="1000"/>
    </location>
</feature>
<dbReference type="PROSITE" id="PS50082">
    <property type="entry name" value="WD_REPEATS_2"/>
    <property type="match status" value="2"/>
</dbReference>
<sequence>MTSTRSRTKSQNPKAGEGSGDSSPSSAMQEETPSLKRKQRSESYSTVTSKSSVASSNGSAFAPPPSSNRADDAGSSRLFQPHRSLGLLTAASPHKNHLTGVISPSAALFTSHKGKFHLEPQGKSSLETFVTLPLGDRFQIMNCSKLVPVMVSRSLPPSAEHHRRGGISSFKQSASSNSNAVGDNTTNYHKSGGLDEEEMHQAISDSSLSITVATHGPKMLGRAVSITLFQRTRPIVSLDAFPFSSGIKSGKRRNCRWGIVDVIQLGKLRVEMQGEKEGKMENALLLAVVCARSDLRGRKSKNTDQGDIDVEVVGKDSDDSEESDSSSDENEESTTESNSSGDETSELSLEGNAKMPSSDCYGRMLLVRALRTTMEIIKTIDLNGIGSNFIPYVGIHPATYVNKILLGGRPTQDSSASSLLLVNVKSGKMIHSFNCLKSKTSNETSQDSDHGNAVLSTVTTLQQSPAVDTIAVGTSDGLVHLINTLHDVKLFTLHHKIKHPKFSNGMNAISSLSFRTDGNATRQGVAPLAVGRDDGSISVWDLTPVEDDNGGPTRRTLLTVMNLVHYGGVSKLEYLPGEPLIISTGLVSNSILMHVFDAPDHSGRILRQRKGHTSPPALIRYLHPGAGGGGILANASDGTDASSCQILSCGGSGDLSLRVFSSARSNLDKEYSQGAGLERKAKKFGKLGPEGRAELLLPEIIGLATSESRSRDWGDLVTIHRNHAMAYVWSTKRGAQSGPVLRQSQWNISAMKERPPRSANASSLAISSCGNFALVGTVGGVIYKYNLQSGLPRGSFPKDAITQTEEEERRRERGLKFAGDVGRTMRMLEKNLMKGGVEAADVDQAERDHATYVALEAKRKSMIDKASHVDAVVGIAIDSLNKTVVTAGADSKLVLWNFVTHMPHKKSPILLPSPATKLCHVRDSDLAAIAMNDFGIAVFDCSSLSIVRYFGGRRLNLKHSPNERISHNGIISDLGFGPDGRKLFSSSLDGSIRVWDVPTGVCVDWMTFSSPPTSLTLSPTGEFLATSHEGRLGISLWCDKSFFRMVHLDGTPTEPFKMNEPCPVAECEDGDSEDVLQTFFDSSSKKGNISSGDGSTNNEGGDGIPPTAKEDGLITLSGLPPAHWKNLFHLELVKERNKPTQALQKPPQAPFFLQWRAGLDSGTSDTTGPVDPALEEVKHESNKVTPDGWDAVWSDGDDENEDAEGTTLVQDATSDEKQSSDTQNKRKKVVHQRSHLAELLHSCSSKESFSAITQYLATMGPSSIDVEISSLCYGPHDLEEGLPLLHLASTWLLEACKSHQSFEAVNAYLHRFLHVHGNIIAGVESGHEASLSEEWDCIDPKSSKLSEFKDTLSQLRKEQQAASDRLQGKMQHTICLLRHLSRMV</sequence>
<dbReference type="InterPro" id="IPR001680">
    <property type="entry name" value="WD40_rpt"/>
</dbReference>
<feature type="compositionally biased region" description="Low complexity" evidence="4">
    <location>
        <begin position="42"/>
        <end position="60"/>
    </location>
</feature>
<feature type="domain" description="WDR36/Utp21 C-terminal" evidence="5">
    <location>
        <begin position="1111"/>
        <end position="1380"/>
    </location>
</feature>
<evidence type="ECO:0000256" key="2">
    <source>
        <dbReference type="ARBA" id="ARBA00022737"/>
    </source>
</evidence>
<feature type="domain" description="WDR36/Utp21 N-terminal" evidence="6">
    <location>
        <begin position="373"/>
        <end position="597"/>
    </location>
</feature>
<dbReference type="PANTHER" id="PTHR22840:SF12">
    <property type="entry name" value="WD REPEAT-CONTAINING PROTEIN 36"/>
    <property type="match status" value="1"/>
</dbReference>
<feature type="region of interest" description="Disordered" evidence="4">
    <location>
        <begin position="1082"/>
        <end position="1105"/>
    </location>
</feature>
<dbReference type="InterPro" id="IPR015943">
    <property type="entry name" value="WD40/YVTN_repeat-like_dom_sf"/>
</dbReference>
<keyword evidence="1 3" id="KW-0853">WD repeat</keyword>
<gene>
    <name evidence="7" type="ORF">HJC23_013914</name>
</gene>
<keyword evidence="8" id="KW-1185">Reference proteome</keyword>
<organism evidence="7 8">
    <name type="scientific">Cyclotella cryptica</name>
    <dbReference type="NCBI Taxonomy" id="29204"/>
    <lineage>
        <taxon>Eukaryota</taxon>
        <taxon>Sar</taxon>
        <taxon>Stramenopiles</taxon>
        <taxon>Ochrophyta</taxon>
        <taxon>Bacillariophyta</taxon>
        <taxon>Coscinodiscophyceae</taxon>
        <taxon>Thalassiosirophycidae</taxon>
        <taxon>Stephanodiscales</taxon>
        <taxon>Stephanodiscaceae</taxon>
        <taxon>Cyclotella</taxon>
    </lineage>
</organism>
<evidence type="ECO:0008006" key="9">
    <source>
        <dbReference type="Google" id="ProtNLM"/>
    </source>
</evidence>
<dbReference type="SMART" id="SM00320">
    <property type="entry name" value="WD40"/>
    <property type="match status" value="7"/>
</dbReference>
<dbReference type="InterPro" id="IPR007319">
    <property type="entry name" value="WDR36/Utp21_C"/>
</dbReference>
<dbReference type="PROSITE" id="PS50294">
    <property type="entry name" value="WD_REPEATS_REGION"/>
    <property type="match status" value="1"/>
</dbReference>
<dbReference type="InterPro" id="IPR019775">
    <property type="entry name" value="WD40_repeat_CS"/>
</dbReference>
<proteinExistence type="predicted"/>